<name>A0A0W7TLD2_9FIRM</name>
<organism evidence="1 2">
    <name type="scientific">Ruthenibacterium lactatiformans</name>
    <dbReference type="NCBI Taxonomy" id="1550024"/>
    <lineage>
        <taxon>Bacteria</taxon>
        <taxon>Bacillati</taxon>
        <taxon>Bacillota</taxon>
        <taxon>Clostridia</taxon>
        <taxon>Eubacteriales</taxon>
        <taxon>Oscillospiraceae</taxon>
        <taxon>Ruthenibacterium</taxon>
    </lineage>
</organism>
<evidence type="ECO:0000313" key="2">
    <source>
        <dbReference type="Proteomes" id="UP000053433"/>
    </source>
</evidence>
<sequence length="74" mass="8785">MITNYYRSIVLHGKVEIDKCVFSNFGMFSIMECNWPLQKRSLSDFAQHFIQNFPSFLFFVLMQIIKINIKIVGF</sequence>
<protein>
    <submittedName>
        <fullName evidence="1">Uncharacterized protein</fullName>
    </submittedName>
</protein>
<gene>
    <name evidence="1" type="ORF">ASJ35_17990</name>
</gene>
<reference evidence="1 2" key="1">
    <citation type="submission" date="2015-10" db="EMBL/GenBank/DDBJ databases">
        <title>A novel member of the family Ruminococcaceae isolated from human faeces.</title>
        <authorList>
            <person name="Shkoporov A.N."/>
            <person name="Chaplin A.V."/>
            <person name="Motuzova O.V."/>
            <person name="Kafarskaia L.I."/>
            <person name="Efimov B.A."/>
        </authorList>
    </citation>
    <scope>NUCLEOTIDE SEQUENCE [LARGE SCALE GENOMIC DNA]</scope>
    <source>
        <strain evidence="1 2">668</strain>
    </source>
</reference>
<dbReference type="AlphaFoldDB" id="A0A0W7TLD2"/>
<dbReference type="EMBL" id="LMUA01000051">
    <property type="protein sequence ID" value="KUE74651.1"/>
    <property type="molecule type" value="Genomic_DNA"/>
</dbReference>
<accession>A0A0W7TLD2</accession>
<proteinExistence type="predicted"/>
<evidence type="ECO:0000313" key="1">
    <source>
        <dbReference type="EMBL" id="KUE74651.1"/>
    </source>
</evidence>
<comment type="caution">
    <text evidence="1">The sequence shown here is derived from an EMBL/GenBank/DDBJ whole genome shotgun (WGS) entry which is preliminary data.</text>
</comment>
<dbReference type="Proteomes" id="UP000053433">
    <property type="component" value="Unassembled WGS sequence"/>
</dbReference>